<comment type="caution">
    <text evidence="3">The sequence shown here is derived from an EMBL/GenBank/DDBJ whole genome shotgun (WGS) entry which is preliminary data.</text>
</comment>
<dbReference type="AlphaFoldDB" id="A0A7J0G3F1"/>
<keyword evidence="1" id="KW-0862">Zinc</keyword>
<organism evidence="3 4">
    <name type="scientific">Actinidia rufa</name>
    <dbReference type="NCBI Taxonomy" id="165716"/>
    <lineage>
        <taxon>Eukaryota</taxon>
        <taxon>Viridiplantae</taxon>
        <taxon>Streptophyta</taxon>
        <taxon>Embryophyta</taxon>
        <taxon>Tracheophyta</taxon>
        <taxon>Spermatophyta</taxon>
        <taxon>Magnoliopsida</taxon>
        <taxon>eudicotyledons</taxon>
        <taxon>Gunneridae</taxon>
        <taxon>Pentapetalae</taxon>
        <taxon>asterids</taxon>
        <taxon>Ericales</taxon>
        <taxon>Actinidiaceae</taxon>
        <taxon>Actinidia</taxon>
    </lineage>
</organism>
<evidence type="ECO:0000259" key="2">
    <source>
        <dbReference type="PROSITE" id="PS50966"/>
    </source>
</evidence>
<dbReference type="PANTHER" id="PTHR47718:SF13">
    <property type="entry name" value="OS09G0290500 PROTEIN"/>
    <property type="match status" value="1"/>
</dbReference>
<keyword evidence="1" id="KW-0479">Metal-binding</keyword>
<name>A0A7J0G3F1_9ERIC</name>
<feature type="domain" description="SWIM-type" evidence="2">
    <location>
        <begin position="312"/>
        <end position="348"/>
    </location>
</feature>
<evidence type="ECO:0000256" key="1">
    <source>
        <dbReference type="PROSITE-ProRule" id="PRU00325"/>
    </source>
</evidence>
<gene>
    <name evidence="3" type="ORF">Acr_17g0008880</name>
</gene>
<dbReference type="InterPro" id="IPR018289">
    <property type="entry name" value="MULE_transposase_dom"/>
</dbReference>
<protein>
    <recommendedName>
        <fullName evidence="2">SWIM-type domain-containing protein</fullName>
    </recommendedName>
</protein>
<dbReference type="PROSITE" id="PS50966">
    <property type="entry name" value="ZF_SWIM"/>
    <property type="match status" value="1"/>
</dbReference>
<keyword evidence="1" id="KW-0863">Zinc-finger</keyword>
<keyword evidence="4" id="KW-1185">Reference proteome</keyword>
<dbReference type="Pfam" id="PF10551">
    <property type="entry name" value="MULE"/>
    <property type="match status" value="1"/>
</dbReference>
<accession>A0A7J0G3F1</accession>
<proteinExistence type="predicted"/>
<dbReference type="InterPro" id="IPR007527">
    <property type="entry name" value="Znf_SWIM"/>
</dbReference>
<dbReference type="PANTHER" id="PTHR47718">
    <property type="entry name" value="OS01G0519700 PROTEIN"/>
    <property type="match status" value="1"/>
</dbReference>
<dbReference type="OrthoDB" id="747268at2759"/>
<sequence>MSIMCSMSSQVEWNEEVESWSVDMGEEEEVSNESVMKDCVDGKEVNGDFEERVEDPKMGMEFDTPPHDEAYLALDENVRRKLLLNEQAGIRLNKTVVSLHIEAGGPDKVPYLPKDCRNYLDKLRRLKLVEGDAEAMHRYFMRMRGQLVRTFDTTYLVNKYDMPFAPFVGMNHHGQSILLGCGLISHEDTESFSWLFNTWLECMWGSAPKAMLTDQCQAMRNAIQNIFPDTRHRWCIWHIMKKVPKKLSGYEAYQRISAYTNNKFAHFRDEFLGKMACSLVGFQVGHVWTEYEVNESITIGEGEEVQQKCVSFKVDFNAETNETNCICWLFECKGMVCKHQLFVYQLRGIYKVPDKYVLKRWCKNVKKVHTKIRISYDKSSTCIQTRRNDNVCNLYKEIADLVEDNQEQYDTVMARGREMKREVIEDLNVCASSKVDYTGTPVDYLSLGDGLIPSNQSTNVLDPERVTRKGRPPCKRKQGVVEKVVKKKRATKKTCLTTFPLF</sequence>
<reference evidence="3 4" key="1">
    <citation type="submission" date="2019-07" db="EMBL/GenBank/DDBJ databases">
        <title>De Novo Assembly of kiwifruit Actinidia rufa.</title>
        <authorList>
            <person name="Sugita-Konishi S."/>
            <person name="Sato K."/>
            <person name="Mori E."/>
            <person name="Abe Y."/>
            <person name="Kisaki G."/>
            <person name="Hamano K."/>
            <person name="Suezawa K."/>
            <person name="Otani M."/>
            <person name="Fukuda T."/>
            <person name="Manabe T."/>
            <person name="Gomi K."/>
            <person name="Tabuchi M."/>
            <person name="Akimitsu K."/>
            <person name="Kataoka I."/>
        </authorList>
    </citation>
    <scope>NUCLEOTIDE SEQUENCE [LARGE SCALE GENOMIC DNA]</scope>
    <source>
        <strain evidence="4">cv. Fuchu</strain>
    </source>
</reference>
<dbReference type="GO" id="GO:0008270">
    <property type="term" value="F:zinc ion binding"/>
    <property type="evidence" value="ECO:0007669"/>
    <property type="project" value="UniProtKB-KW"/>
</dbReference>
<dbReference type="EMBL" id="BJWL01000017">
    <property type="protein sequence ID" value="GFZ05316.1"/>
    <property type="molecule type" value="Genomic_DNA"/>
</dbReference>
<evidence type="ECO:0000313" key="3">
    <source>
        <dbReference type="EMBL" id="GFZ05316.1"/>
    </source>
</evidence>
<evidence type="ECO:0000313" key="4">
    <source>
        <dbReference type="Proteomes" id="UP000585474"/>
    </source>
</evidence>
<dbReference type="Proteomes" id="UP000585474">
    <property type="component" value="Unassembled WGS sequence"/>
</dbReference>